<gene>
    <name evidence="1" type="ORF">ACFOHH_11315</name>
</gene>
<dbReference type="EMBL" id="JBHRSP010000017">
    <property type="protein sequence ID" value="MFC3073690.1"/>
    <property type="molecule type" value="Genomic_DNA"/>
</dbReference>
<name>A0ABV7DFI5_9HYPH</name>
<evidence type="ECO:0000313" key="1">
    <source>
        <dbReference type="EMBL" id="MFC3073690.1"/>
    </source>
</evidence>
<keyword evidence="2" id="KW-1185">Reference proteome</keyword>
<protein>
    <submittedName>
        <fullName evidence="1">Uncharacterized protein</fullName>
    </submittedName>
</protein>
<dbReference type="RefSeq" id="WP_257313615.1">
    <property type="nucleotide sequence ID" value="NZ_JANFDG010000004.1"/>
</dbReference>
<dbReference type="SUPFAM" id="SSF53756">
    <property type="entry name" value="UDP-Glycosyltransferase/glycogen phosphorylase"/>
    <property type="match status" value="1"/>
</dbReference>
<comment type="caution">
    <text evidence="1">The sequence shown here is derived from an EMBL/GenBank/DDBJ whole genome shotgun (WGS) entry which is preliminary data.</text>
</comment>
<proteinExistence type="predicted"/>
<sequence>MISYSREIDGRGVGGHFNDLRSILLSLTSEYFVVVIGDRIPSALRDVENIICIKHSILNIYNIIKCKYFDYNSVSVIHSFDQRSGMFGSLLAARTRLPLIVTKAGGPKPALLYPAFRNVVVTHVADYEHFSNKKLFPPKSVNLIPNRIFYRGQRNVARENPFSGFPTDSFKVMRISRIGADYYNDILKTINFVHELNSWGLKSCLAVIGEVEDKNVHDSIVSSMSPDCMVCHVAPEYTEDAFELMHHADCVVGAGRTVMEAMPLRKFIFFVTRKLDTPCLLHEQTYKVAFAENFSNRVDIDDCTVRRALETFFHMKNDEVSKESYYDFLETSFHRDFSTSPDGNKYEELYGRDLEYERNFDTIIFFIQRVISLIARKYVKFQYKYLRSKA</sequence>
<dbReference type="Proteomes" id="UP001595377">
    <property type="component" value="Unassembled WGS sequence"/>
</dbReference>
<evidence type="ECO:0000313" key="2">
    <source>
        <dbReference type="Proteomes" id="UP001595377"/>
    </source>
</evidence>
<organism evidence="1 2">
    <name type="scientific">Shinella pollutisoli</name>
    <dbReference type="NCBI Taxonomy" id="2250594"/>
    <lineage>
        <taxon>Bacteria</taxon>
        <taxon>Pseudomonadati</taxon>
        <taxon>Pseudomonadota</taxon>
        <taxon>Alphaproteobacteria</taxon>
        <taxon>Hyphomicrobiales</taxon>
        <taxon>Rhizobiaceae</taxon>
        <taxon>Shinella</taxon>
    </lineage>
</organism>
<accession>A0ABV7DFI5</accession>
<reference evidence="2" key="1">
    <citation type="journal article" date="2019" name="Int. J. Syst. Evol. Microbiol.">
        <title>The Global Catalogue of Microorganisms (GCM) 10K type strain sequencing project: providing services to taxonomists for standard genome sequencing and annotation.</title>
        <authorList>
            <consortium name="The Broad Institute Genomics Platform"/>
            <consortium name="The Broad Institute Genome Sequencing Center for Infectious Disease"/>
            <person name="Wu L."/>
            <person name="Ma J."/>
        </authorList>
    </citation>
    <scope>NUCLEOTIDE SEQUENCE [LARGE SCALE GENOMIC DNA]</scope>
    <source>
        <strain evidence="2">KCTC 52677</strain>
    </source>
</reference>